<accession>A0AAV0ICC7</accession>
<evidence type="ECO:0000313" key="9">
    <source>
        <dbReference type="EMBL" id="CAI0394774.1"/>
    </source>
</evidence>
<evidence type="ECO:0000313" key="10">
    <source>
        <dbReference type="Proteomes" id="UP001154282"/>
    </source>
</evidence>
<feature type="transmembrane region" description="Helical" evidence="7">
    <location>
        <begin position="265"/>
        <end position="281"/>
    </location>
</feature>
<keyword evidence="5 7" id="KW-1133">Transmembrane helix</keyword>
<protein>
    <recommendedName>
        <fullName evidence="7">Probable purine permease</fullName>
    </recommendedName>
</protein>
<dbReference type="PANTHER" id="PTHR31376">
    <property type="entry name" value="OS09G0467300 PROTEIN-RELATED"/>
    <property type="match status" value="1"/>
</dbReference>
<feature type="transmembrane region" description="Helical" evidence="7">
    <location>
        <begin position="191"/>
        <end position="208"/>
    </location>
</feature>
<keyword evidence="4 7" id="KW-0812">Transmembrane</keyword>
<evidence type="ECO:0000256" key="5">
    <source>
        <dbReference type="ARBA" id="ARBA00022989"/>
    </source>
</evidence>
<dbReference type="SUPFAM" id="SSF103481">
    <property type="entry name" value="Multidrug resistance efflux transporter EmrE"/>
    <property type="match status" value="1"/>
</dbReference>
<organism evidence="9 10">
    <name type="scientific">Linum tenue</name>
    <dbReference type="NCBI Taxonomy" id="586396"/>
    <lineage>
        <taxon>Eukaryota</taxon>
        <taxon>Viridiplantae</taxon>
        <taxon>Streptophyta</taxon>
        <taxon>Embryophyta</taxon>
        <taxon>Tracheophyta</taxon>
        <taxon>Spermatophyta</taxon>
        <taxon>Magnoliopsida</taxon>
        <taxon>eudicotyledons</taxon>
        <taxon>Gunneridae</taxon>
        <taxon>Pentapetalae</taxon>
        <taxon>rosids</taxon>
        <taxon>fabids</taxon>
        <taxon>Malpighiales</taxon>
        <taxon>Linaceae</taxon>
        <taxon>Linum</taxon>
    </lineage>
</organism>
<dbReference type="PANTHER" id="PTHR31376:SF10">
    <property type="entry name" value="PURINE PERMEASE 5-RELATED"/>
    <property type="match status" value="1"/>
</dbReference>
<feature type="transmembrane region" description="Helical" evidence="7">
    <location>
        <begin position="166"/>
        <end position="184"/>
    </location>
</feature>
<dbReference type="Proteomes" id="UP001154282">
    <property type="component" value="Unassembled WGS sequence"/>
</dbReference>
<evidence type="ECO:0000256" key="4">
    <source>
        <dbReference type="ARBA" id="ARBA00022692"/>
    </source>
</evidence>
<evidence type="ECO:0000256" key="3">
    <source>
        <dbReference type="ARBA" id="ARBA00022448"/>
    </source>
</evidence>
<dbReference type="GO" id="GO:0015211">
    <property type="term" value="F:purine nucleoside transmembrane transporter activity"/>
    <property type="evidence" value="ECO:0007669"/>
    <property type="project" value="UniProtKB-UniRule"/>
</dbReference>
<dbReference type="InterPro" id="IPR037185">
    <property type="entry name" value="EmrE-like"/>
</dbReference>
<feature type="region of interest" description="Disordered" evidence="8">
    <location>
        <begin position="1"/>
        <end position="22"/>
    </location>
</feature>
<evidence type="ECO:0000256" key="1">
    <source>
        <dbReference type="ARBA" id="ARBA00004141"/>
    </source>
</evidence>
<feature type="transmembrane region" description="Helical" evidence="7">
    <location>
        <begin position="67"/>
        <end position="88"/>
    </location>
</feature>
<proteinExistence type="inferred from homology"/>
<feature type="transmembrane region" description="Helical" evidence="7">
    <location>
        <begin position="333"/>
        <end position="351"/>
    </location>
</feature>
<comment type="similarity">
    <text evidence="2 7">Belongs to the purine permeases (TC 2.A.7.14) family.</text>
</comment>
<reference evidence="9" key="1">
    <citation type="submission" date="2022-08" db="EMBL/GenBank/DDBJ databases">
        <authorList>
            <person name="Gutierrez-Valencia J."/>
        </authorList>
    </citation>
    <scope>NUCLEOTIDE SEQUENCE</scope>
</reference>
<dbReference type="GO" id="GO:0016020">
    <property type="term" value="C:membrane"/>
    <property type="evidence" value="ECO:0007669"/>
    <property type="project" value="UniProtKB-SubCell"/>
</dbReference>
<feature type="transmembrane region" description="Helical" evidence="7">
    <location>
        <begin position="301"/>
        <end position="326"/>
    </location>
</feature>
<feature type="transmembrane region" description="Helical" evidence="7">
    <location>
        <begin position="136"/>
        <end position="160"/>
    </location>
</feature>
<feature type="transmembrane region" description="Helical" evidence="7">
    <location>
        <begin position="357"/>
        <end position="375"/>
    </location>
</feature>
<name>A0AAV0ICC7_9ROSI</name>
<evidence type="ECO:0000256" key="7">
    <source>
        <dbReference type="RuleBase" id="RU368015"/>
    </source>
</evidence>
<feature type="transmembrane region" description="Helical" evidence="7">
    <location>
        <begin position="228"/>
        <end position="253"/>
    </location>
</feature>
<dbReference type="InterPro" id="IPR030182">
    <property type="entry name" value="PUP_plant"/>
</dbReference>
<keyword evidence="6 7" id="KW-0472">Membrane</keyword>
<dbReference type="EMBL" id="CAMGYJ010000003">
    <property type="protein sequence ID" value="CAI0394774.1"/>
    <property type="molecule type" value="Genomic_DNA"/>
</dbReference>
<evidence type="ECO:0000256" key="6">
    <source>
        <dbReference type="ARBA" id="ARBA00023136"/>
    </source>
</evidence>
<dbReference type="AlphaFoldDB" id="A0AAV0ICC7"/>
<keyword evidence="10" id="KW-1185">Reference proteome</keyword>
<sequence length="388" mass="42357">MVDSRQDQEQQEPLLLPSPGLLIMPGETMEEEEESSPAKPATTWRDRISEFKAEFWLAYNAKAVSHWILLFLSSLAMLVAFPASSLLSRVYYSNGGTSKWVISWVAVAGWPLSALILLPTYVICKRSPTPLTFKLVASYIVLGFLSGADNLMYAYAYAYLPASTSSLLASSSLIFSTLCGYFIVNNKLNASMINSIVVITAAMAIIALDSDSDRYGNVSDKQYIMGFIWDILASALHGLIFALSELVFVKLLGRRSFHVVLEQQVMVSFFGFLFTSIGVIANHDFGKMSSEAVKFKGGESAYILVLVFGVITFQAGILGGTAVLFLSNTVLAGVLNAIRVPLTSIAAVILLHDPMSGFKILSLVITFWGFCSYIYGSLSFSPKKEAIP</sequence>
<feature type="transmembrane region" description="Helical" evidence="7">
    <location>
        <begin position="100"/>
        <end position="124"/>
    </location>
</feature>
<comment type="subcellular location">
    <subcellularLocation>
        <location evidence="1 7">Membrane</location>
        <topology evidence="1 7">Multi-pass membrane protein</topology>
    </subcellularLocation>
</comment>
<evidence type="ECO:0000256" key="8">
    <source>
        <dbReference type="SAM" id="MobiDB-lite"/>
    </source>
</evidence>
<comment type="caution">
    <text evidence="9">The sequence shown here is derived from an EMBL/GenBank/DDBJ whole genome shotgun (WGS) entry which is preliminary data.</text>
</comment>
<gene>
    <name evidence="9" type="ORF">LITE_LOCUS8444</name>
</gene>
<dbReference type="Pfam" id="PF16913">
    <property type="entry name" value="PUNUT"/>
    <property type="match status" value="1"/>
</dbReference>
<feature type="compositionally biased region" description="Low complexity" evidence="8">
    <location>
        <begin position="13"/>
        <end position="22"/>
    </location>
</feature>
<evidence type="ECO:0000256" key="2">
    <source>
        <dbReference type="ARBA" id="ARBA00006213"/>
    </source>
</evidence>
<dbReference type="GO" id="GO:0005345">
    <property type="term" value="F:purine nucleobase transmembrane transporter activity"/>
    <property type="evidence" value="ECO:0007669"/>
    <property type="project" value="UniProtKB-UniRule"/>
</dbReference>
<keyword evidence="3 7" id="KW-0813">Transport</keyword>